<proteinExistence type="predicted"/>
<organism evidence="2 3">
    <name type="scientific">Chloropicon roscoffensis</name>
    <dbReference type="NCBI Taxonomy" id="1461544"/>
    <lineage>
        <taxon>Eukaryota</taxon>
        <taxon>Viridiplantae</taxon>
        <taxon>Chlorophyta</taxon>
        <taxon>Chloropicophyceae</taxon>
        <taxon>Chloropicales</taxon>
        <taxon>Chloropicaceae</taxon>
        <taxon>Chloropicon</taxon>
    </lineage>
</organism>
<gene>
    <name evidence="2" type="ORF">HKI87_13g72590</name>
</gene>
<keyword evidence="3" id="KW-1185">Reference proteome</keyword>
<evidence type="ECO:0000256" key="1">
    <source>
        <dbReference type="SAM" id="MobiDB-lite"/>
    </source>
</evidence>
<feature type="compositionally biased region" description="Polar residues" evidence="1">
    <location>
        <begin position="42"/>
        <end position="51"/>
    </location>
</feature>
<dbReference type="AlphaFoldDB" id="A0AAX4PHL1"/>
<reference evidence="2 3" key="1">
    <citation type="submission" date="2024-03" db="EMBL/GenBank/DDBJ databases">
        <title>Complete genome sequence of the green alga Chloropicon roscoffensis RCC1871.</title>
        <authorList>
            <person name="Lemieux C."/>
            <person name="Pombert J.-F."/>
            <person name="Otis C."/>
            <person name="Turmel M."/>
        </authorList>
    </citation>
    <scope>NUCLEOTIDE SEQUENCE [LARGE SCALE GENOMIC DNA]</scope>
    <source>
        <strain evidence="2 3">RCC1871</strain>
    </source>
</reference>
<feature type="region of interest" description="Disordered" evidence="1">
    <location>
        <begin position="27"/>
        <end position="74"/>
    </location>
</feature>
<evidence type="ECO:0000313" key="2">
    <source>
        <dbReference type="EMBL" id="WZN65697.1"/>
    </source>
</evidence>
<feature type="compositionally biased region" description="Basic residues" evidence="1">
    <location>
        <begin position="55"/>
        <end position="65"/>
    </location>
</feature>
<accession>A0AAX4PHL1</accession>
<name>A0AAX4PHL1_9CHLO</name>
<protein>
    <submittedName>
        <fullName evidence="2">Uncharacterized protein</fullName>
    </submittedName>
</protein>
<sequence>MVENWRDTVSAMALEAQTEAENLMWVTRTTSDDDDDDVEHASCSSGPSRPEQSSKRKQKAKRQTQRRGGIAPEKGGRVVKKYAVNFEGRRLQAIEGSDFVEGEDGKRVYDLTKVLSAATAALHTRDEAKLTEVKEQCAAIARDNGAPVKTEEDAQAWVQDVLCKAYTARTLMRKLKGWKVQ</sequence>
<evidence type="ECO:0000313" key="3">
    <source>
        <dbReference type="Proteomes" id="UP001472866"/>
    </source>
</evidence>
<dbReference type="Proteomes" id="UP001472866">
    <property type="component" value="Chromosome 13"/>
</dbReference>
<dbReference type="EMBL" id="CP151513">
    <property type="protein sequence ID" value="WZN65697.1"/>
    <property type="molecule type" value="Genomic_DNA"/>
</dbReference>